<organism evidence="3 4">
    <name type="scientific">Penicillium frequentans</name>
    <dbReference type="NCBI Taxonomy" id="3151616"/>
    <lineage>
        <taxon>Eukaryota</taxon>
        <taxon>Fungi</taxon>
        <taxon>Dikarya</taxon>
        <taxon>Ascomycota</taxon>
        <taxon>Pezizomycotina</taxon>
        <taxon>Eurotiomycetes</taxon>
        <taxon>Eurotiomycetidae</taxon>
        <taxon>Eurotiales</taxon>
        <taxon>Aspergillaceae</taxon>
        <taxon>Penicillium</taxon>
    </lineage>
</organism>
<accession>A0AAD6CJD1</accession>
<dbReference type="GO" id="GO:0005199">
    <property type="term" value="F:structural constituent of cell wall"/>
    <property type="evidence" value="ECO:0007669"/>
    <property type="project" value="InterPro"/>
</dbReference>
<evidence type="ECO:0000256" key="2">
    <source>
        <dbReference type="RuleBase" id="RU365009"/>
    </source>
</evidence>
<dbReference type="AlphaFoldDB" id="A0AAD6CJD1"/>
<feature type="chain" id="PRO_5041767279" description="Hydrophobin" evidence="2">
    <location>
        <begin position="17"/>
        <end position="143"/>
    </location>
</feature>
<name>A0AAD6CJD1_9EURO</name>
<dbReference type="Proteomes" id="UP001220324">
    <property type="component" value="Unassembled WGS sequence"/>
</dbReference>
<keyword evidence="2" id="KW-0964">Secreted</keyword>
<dbReference type="Pfam" id="PF01185">
    <property type="entry name" value="Hydrophobin"/>
    <property type="match status" value="1"/>
</dbReference>
<keyword evidence="2" id="KW-0134">Cell wall</keyword>
<comment type="subcellular location">
    <subcellularLocation>
        <location evidence="2">Secreted</location>
        <location evidence="2">Cell wall</location>
    </subcellularLocation>
</comment>
<keyword evidence="4" id="KW-1185">Reference proteome</keyword>
<sequence length="143" mass="14385">MKFLATALLLAATAVALPQPGTDGNIQSIPKGMTVSQAQAKCGDNAKVNCCNKYTTNKDITTNNSGPLSGALQSALAQGLGIGEGCNDLSVNVPVLNIVGGGIDQLVEQKCKQNIACCQNDGSSADNNLVGVALPCVALGGII</sequence>
<comment type="similarity">
    <text evidence="2">Belongs to the fungal hydrophobin family.</text>
</comment>
<dbReference type="GO" id="GO:0009277">
    <property type="term" value="C:fungal-type cell wall"/>
    <property type="evidence" value="ECO:0007669"/>
    <property type="project" value="InterPro"/>
</dbReference>
<keyword evidence="2" id="KW-0732">Signal</keyword>
<dbReference type="InterPro" id="IPR001338">
    <property type="entry name" value="Class_I_Hydrophobin"/>
</dbReference>
<dbReference type="EMBL" id="JAQIZZ010000008">
    <property type="protein sequence ID" value="KAJ5523665.1"/>
    <property type="molecule type" value="Genomic_DNA"/>
</dbReference>
<feature type="signal peptide" evidence="2">
    <location>
        <begin position="1"/>
        <end position="16"/>
    </location>
</feature>
<dbReference type="SMART" id="SM00075">
    <property type="entry name" value="HYDRO"/>
    <property type="match status" value="1"/>
</dbReference>
<evidence type="ECO:0000256" key="1">
    <source>
        <dbReference type="ARBA" id="ARBA00023157"/>
    </source>
</evidence>
<keyword evidence="1 2" id="KW-1015">Disulfide bond</keyword>
<gene>
    <name evidence="3" type="ORF">N7494_010315</name>
</gene>
<protein>
    <recommendedName>
        <fullName evidence="2">Hydrophobin</fullName>
    </recommendedName>
</protein>
<comment type="caution">
    <text evidence="3">The sequence shown here is derived from an EMBL/GenBank/DDBJ whole genome shotgun (WGS) entry which is preliminary data.</text>
</comment>
<evidence type="ECO:0000313" key="3">
    <source>
        <dbReference type="EMBL" id="KAJ5523665.1"/>
    </source>
</evidence>
<evidence type="ECO:0000313" key="4">
    <source>
        <dbReference type="Proteomes" id="UP001220324"/>
    </source>
</evidence>
<reference evidence="3 4" key="1">
    <citation type="journal article" date="2023" name="IMA Fungus">
        <title>Comparative genomic study of the Penicillium genus elucidates a diverse pangenome and 15 lateral gene transfer events.</title>
        <authorList>
            <person name="Petersen C."/>
            <person name="Sorensen T."/>
            <person name="Nielsen M.R."/>
            <person name="Sondergaard T.E."/>
            <person name="Sorensen J.L."/>
            <person name="Fitzpatrick D.A."/>
            <person name="Frisvad J.C."/>
            <person name="Nielsen K.L."/>
        </authorList>
    </citation>
    <scope>NUCLEOTIDE SEQUENCE [LARGE SCALE GENOMIC DNA]</scope>
    <source>
        <strain evidence="3 4">IBT 35679</strain>
    </source>
</reference>
<proteinExistence type="inferred from homology"/>